<name>A0A495SRD5_9FLAO</name>
<keyword evidence="5" id="KW-1185">Reference proteome</keyword>
<sequence>MKTQIVIAAAMLLLSAEGYAQQKQNFQKETKQLQKLYAAYDSNIKKSHKLQKKAGIPPNEFNEQDYKNTMDPVTGLVNFENVVKLRGELKAGKYAPQKELSFISSGSGTSKFNQPWIERGPYSVGGRTRAIMYDPNDPAGKRVFAGGVSGGLWVNQEPSVSTNQWTPINDFWANTSISCITYDPNNPQIFYVGTGECETSDAVGSGIWKTTDGGATWTQIFTIPASYTGTIKNGNFYINSIKVRNNNGVSEIYAGVSGGSVGITFSSGSLGSYQAGLYKSTDGGATFVRNNNLLALNTTTGNPSTVGYAIQQIEIGADNSIWLTTRSSRFSDVDSGGRIFKSTNGNDFTEIYNVGRPGSRVNIGLSKTNPNKAYALMQGYDDPSTANVEEPVRIAKTTDGGTTWVSTNDFSPVITLPNDADNGIPDNDFTRGQSFYDLVIIPDPLNDNIVYTGGIDLFKSTDGAATWTQISKWSNNNNLAALQVPTVHADQHTIIFNPFNNYATNQMLFGNDGGIYFAPNKNSLASTSSIAARNTRYNVTQFYGAVLNPTKTPADEEFLAGAQDNGTQILAGAPLANNFYTSQSYAGGDGMYPEYDDLENYQIDSYVYNNHKIYSIVNNTYVPLITTAANRNLGHFVNEIALDRNKDVFYSYRSGMTLFRTTGINTTPLSLVNTSVTVATAQTGEQISNLKVSPYTTASTTLFVGTNLGRIFKMTDANTASFVSTQLTTPVAGTISDIEFGSTENDIMVTVANYNRTSIFYSTDGGASWQNKEGNLPDMPVRTILMNPDDSNEVIIGTEAGLWATSNFLSSSPTWAQYSTGIGNVRVTSLDYRPATRTVLVSTYGRGAWTSQNSLIALGTSETKHKKLMQVYPNPSRGNAHLRFDESKYKSVDITIFDASGRIVYSKQNLKSDEEFATNLQNGNYILKAENNKQVIFTSIFMVGKKQKAEED</sequence>
<dbReference type="EMBL" id="RBXB01000001">
    <property type="protein sequence ID" value="RKT01974.1"/>
    <property type="molecule type" value="Genomic_DNA"/>
</dbReference>
<gene>
    <name evidence="4" type="ORF">BCF58_1207</name>
</gene>
<dbReference type="GO" id="GO:0010411">
    <property type="term" value="P:xyloglucan metabolic process"/>
    <property type="evidence" value="ECO:0007669"/>
    <property type="project" value="TreeGrafter"/>
</dbReference>
<protein>
    <submittedName>
        <fullName evidence="4">Putative secreted protein (Por secretion system target)</fullName>
    </submittedName>
</protein>
<dbReference type="InterPro" id="IPR052025">
    <property type="entry name" value="Xyloglucanase_GH74"/>
</dbReference>
<dbReference type="CDD" id="cd15482">
    <property type="entry name" value="Sialidase_non-viral"/>
    <property type="match status" value="1"/>
</dbReference>
<evidence type="ECO:0000259" key="3">
    <source>
        <dbReference type="Pfam" id="PF18962"/>
    </source>
</evidence>
<feature type="signal peptide" evidence="2">
    <location>
        <begin position="1"/>
        <end position="20"/>
    </location>
</feature>
<proteinExistence type="predicted"/>
<dbReference type="NCBIfam" id="TIGR04183">
    <property type="entry name" value="Por_Secre_tail"/>
    <property type="match status" value="1"/>
</dbReference>
<reference evidence="4 5" key="1">
    <citation type="submission" date="2018-10" db="EMBL/GenBank/DDBJ databases">
        <title>Genomic Encyclopedia of Archaeal and Bacterial Type Strains, Phase II (KMG-II): from individual species to whole genera.</title>
        <authorList>
            <person name="Goeker M."/>
        </authorList>
    </citation>
    <scope>NUCLEOTIDE SEQUENCE [LARGE SCALE GENOMIC DNA]</scope>
    <source>
        <strain evidence="4 5">DSM 14219</strain>
    </source>
</reference>
<comment type="caution">
    <text evidence="4">The sequence shown here is derived from an EMBL/GenBank/DDBJ whole genome shotgun (WGS) entry which is preliminary data.</text>
</comment>
<dbReference type="InterPro" id="IPR026444">
    <property type="entry name" value="Secre_tail"/>
</dbReference>
<feature type="chain" id="PRO_5019722014" evidence="2">
    <location>
        <begin position="21"/>
        <end position="952"/>
    </location>
</feature>
<evidence type="ECO:0000256" key="1">
    <source>
        <dbReference type="ARBA" id="ARBA00022729"/>
    </source>
</evidence>
<evidence type="ECO:0000313" key="4">
    <source>
        <dbReference type="EMBL" id="RKT01974.1"/>
    </source>
</evidence>
<accession>A0A495SRD5</accession>
<dbReference type="AlphaFoldDB" id="A0A495SRD5"/>
<dbReference type="SUPFAM" id="SSF110296">
    <property type="entry name" value="Oligoxyloglucan reducing end-specific cellobiohydrolase"/>
    <property type="match status" value="2"/>
</dbReference>
<evidence type="ECO:0000313" key="5">
    <source>
        <dbReference type="Proteomes" id="UP000272428"/>
    </source>
</evidence>
<dbReference type="Gene3D" id="2.130.10.10">
    <property type="entry name" value="YVTN repeat-like/Quinoprotein amine dehydrogenase"/>
    <property type="match status" value="3"/>
</dbReference>
<keyword evidence="1 2" id="KW-0732">Signal</keyword>
<dbReference type="Pfam" id="PF18962">
    <property type="entry name" value="Por_Secre_tail"/>
    <property type="match status" value="1"/>
</dbReference>
<dbReference type="PANTHER" id="PTHR43739:SF5">
    <property type="entry name" value="EXO-ALPHA-SIALIDASE"/>
    <property type="match status" value="1"/>
</dbReference>
<dbReference type="RefSeq" id="WP_228434744.1">
    <property type="nucleotide sequence ID" value="NZ_RBXB01000001.1"/>
</dbReference>
<evidence type="ECO:0000256" key="2">
    <source>
        <dbReference type="SAM" id="SignalP"/>
    </source>
</evidence>
<dbReference type="InterPro" id="IPR015943">
    <property type="entry name" value="WD40/YVTN_repeat-like_dom_sf"/>
</dbReference>
<feature type="domain" description="Secretion system C-terminal sorting" evidence="3">
    <location>
        <begin position="871"/>
        <end position="936"/>
    </location>
</feature>
<dbReference type="PANTHER" id="PTHR43739">
    <property type="entry name" value="XYLOGLUCANASE (EUROFUNG)"/>
    <property type="match status" value="1"/>
</dbReference>
<organism evidence="4 5">
    <name type="scientific">Chryseobacterium defluvii</name>
    <dbReference type="NCBI Taxonomy" id="160396"/>
    <lineage>
        <taxon>Bacteria</taxon>
        <taxon>Pseudomonadati</taxon>
        <taxon>Bacteroidota</taxon>
        <taxon>Flavobacteriia</taxon>
        <taxon>Flavobacteriales</taxon>
        <taxon>Weeksellaceae</taxon>
        <taxon>Chryseobacterium group</taxon>
        <taxon>Chryseobacterium</taxon>
    </lineage>
</organism>
<dbReference type="Proteomes" id="UP000272428">
    <property type="component" value="Unassembled WGS sequence"/>
</dbReference>